<accession>A0A4Y2IJU1</accession>
<evidence type="ECO:0000313" key="2">
    <source>
        <dbReference type="Proteomes" id="UP000499080"/>
    </source>
</evidence>
<sequence>MTTPELATPSLDFYAFNDLKADILMLYVDAVSKMASVQVNGADQPNNIMERFIDLKREFSSFHIDINTEVDLISKQIALEGVARQPEFQELNLHEELVKSNLKPEVKTYVSAVRNSSSAVKRVKSDSKLVINGARKISSLKSVDRDSSTSSCKRGGGVTVAIKKNMHDPRIHVPLIDLECIWILVKLKFGKKLLLCVLYLPPASGIDQPSTEYDRNDAVEFNDFGILVGIDTVTYDDVVMAVKELKSNSTICIDNIPPFIRAVLSFWYILFLRCLTFL</sequence>
<protein>
    <submittedName>
        <fullName evidence="1">Uncharacterized protein</fullName>
    </submittedName>
</protein>
<keyword evidence="2" id="KW-1185">Reference proteome</keyword>
<evidence type="ECO:0000313" key="1">
    <source>
        <dbReference type="EMBL" id="GBM77905.1"/>
    </source>
</evidence>
<organism evidence="1 2">
    <name type="scientific">Araneus ventricosus</name>
    <name type="common">Orbweaver spider</name>
    <name type="synonym">Epeira ventricosa</name>
    <dbReference type="NCBI Taxonomy" id="182803"/>
    <lineage>
        <taxon>Eukaryota</taxon>
        <taxon>Metazoa</taxon>
        <taxon>Ecdysozoa</taxon>
        <taxon>Arthropoda</taxon>
        <taxon>Chelicerata</taxon>
        <taxon>Arachnida</taxon>
        <taxon>Araneae</taxon>
        <taxon>Araneomorphae</taxon>
        <taxon>Entelegynae</taxon>
        <taxon>Araneoidea</taxon>
        <taxon>Araneidae</taxon>
        <taxon>Araneus</taxon>
    </lineage>
</organism>
<dbReference type="AlphaFoldDB" id="A0A4Y2IJU1"/>
<reference evidence="1 2" key="1">
    <citation type="journal article" date="2019" name="Sci. Rep.">
        <title>Orb-weaving spider Araneus ventricosus genome elucidates the spidroin gene catalogue.</title>
        <authorList>
            <person name="Kono N."/>
            <person name="Nakamura H."/>
            <person name="Ohtoshi R."/>
            <person name="Moran D.A.P."/>
            <person name="Shinohara A."/>
            <person name="Yoshida Y."/>
            <person name="Fujiwara M."/>
            <person name="Mori M."/>
            <person name="Tomita M."/>
            <person name="Arakawa K."/>
        </authorList>
    </citation>
    <scope>NUCLEOTIDE SEQUENCE [LARGE SCALE GENOMIC DNA]</scope>
</reference>
<comment type="caution">
    <text evidence="1">The sequence shown here is derived from an EMBL/GenBank/DDBJ whole genome shotgun (WGS) entry which is preliminary data.</text>
</comment>
<dbReference type="OrthoDB" id="8069600at2759"/>
<dbReference type="EMBL" id="BGPR01002718">
    <property type="protein sequence ID" value="GBM77905.1"/>
    <property type="molecule type" value="Genomic_DNA"/>
</dbReference>
<gene>
    <name evidence="1" type="ORF">AVEN_48166_1</name>
</gene>
<proteinExistence type="predicted"/>
<name>A0A4Y2IJU1_ARAVE</name>
<dbReference type="Proteomes" id="UP000499080">
    <property type="component" value="Unassembled WGS sequence"/>
</dbReference>